<evidence type="ECO:0000256" key="4">
    <source>
        <dbReference type="ARBA" id="ARBA00022989"/>
    </source>
</evidence>
<evidence type="ECO:0000256" key="2">
    <source>
        <dbReference type="ARBA" id="ARBA00006510"/>
    </source>
</evidence>
<feature type="transmembrane region" description="Helical" evidence="6">
    <location>
        <begin position="536"/>
        <end position="557"/>
    </location>
</feature>
<organism evidence="8 9">
    <name type="scientific">Eublepharis macularius</name>
    <name type="common">Leopard gecko</name>
    <name type="synonym">Cyrtodactylus macularius</name>
    <dbReference type="NCBI Taxonomy" id="481883"/>
    <lineage>
        <taxon>Eukaryota</taxon>
        <taxon>Metazoa</taxon>
        <taxon>Chordata</taxon>
        <taxon>Craniata</taxon>
        <taxon>Vertebrata</taxon>
        <taxon>Euteleostomi</taxon>
        <taxon>Lepidosauria</taxon>
        <taxon>Squamata</taxon>
        <taxon>Bifurcata</taxon>
        <taxon>Gekkota</taxon>
        <taxon>Eublepharidae</taxon>
        <taxon>Eublepharinae</taxon>
        <taxon>Eublepharis</taxon>
    </lineage>
</organism>
<evidence type="ECO:0000256" key="3">
    <source>
        <dbReference type="ARBA" id="ARBA00022692"/>
    </source>
</evidence>
<feature type="transmembrane region" description="Helical" evidence="6">
    <location>
        <begin position="498"/>
        <end position="515"/>
    </location>
</feature>
<feature type="transmembrane region" description="Helical" evidence="6">
    <location>
        <begin position="119"/>
        <end position="141"/>
    </location>
</feature>
<keyword evidence="8" id="KW-1185">Reference proteome</keyword>
<dbReference type="CTD" id="147138"/>
<name>A0AA97JBG0_EUBMA</name>
<dbReference type="AlphaFoldDB" id="A0AA97JBG0"/>
<dbReference type="PANTHER" id="PTHR23302:SF39">
    <property type="entry name" value="TRANSMEMBRANE CHANNEL-LIKE PROTEIN 8"/>
    <property type="match status" value="1"/>
</dbReference>
<dbReference type="GeneID" id="129329025"/>
<keyword evidence="5 6" id="KW-0472">Membrane</keyword>
<comment type="subcellular location">
    <subcellularLocation>
        <location evidence="1 6">Membrane</location>
        <topology evidence="1 6">Multi-pass membrane protein</topology>
    </subcellularLocation>
</comment>
<sequence length="657" mass="75664">MEDSQNLRRRLPQHDVLTTHPYFKTETSPEGLGNNQQVLLRAMPCSMQEKRLLRQLNASTGREVSSWVTWQQGRYRAYRQFQEGFRNLTRICQLWKASLDEIEGVFGPGIQSYFHFLKFLFFINFLAVLLITGFILLPVTVSYDTTIFLKGPGAGLECMNYSRDISHRSAWQHLQDIFTGEGYLEHSYLFYGAYNVKQDNNRLYSVHLAYLLSILGYLFACFLWILRRIVTSLVQWLMRRCEFKPCNSARIFTEWDFCIQSPEVATLKQRSIYNDLKIDLAEQIRRILKQQRTWKQLTQLYLLRLLINGVILLLMAAAFYCIHLATEVSQQDAASLSVVNQYLPPVVISIVNVFLPFLFHALVQLEGCSPNTEVNLTLVRCVILKLSSLGMFLFFLGHRVLCAGSINAPQCQPCGYNKLYQCWETHVGQEMYKMTFFSFLTTLAFAFLISLPRRLLAKHSSCALARWLGKEEFLVPHNVLDIVAAQTVIWTGIFFCPLLPLLGCVSIFLTFYIKKYTLFQNCQPSAQLFRASHSKFLFQTMLLLGLFLACTSLGYVISSVRPSQPCGLFANYSTPWQVLPKAMSHLPTSALLIWDYATSNVFCFLLLMLLSLILTVYISQAQANRQVIERLKRQRAQCVQEKWCLVKKLASHLVHLP</sequence>
<feature type="transmembrane region" description="Helical" evidence="6">
    <location>
        <begin position="208"/>
        <end position="230"/>
    </location>
</feature>
<reference evidence="9" key="1">
    <citation type="submission" date="2025-08" db="UniProtKB">
        <authorList>
            <consortium name="RefSeq"/>
        </authorList>
    </citation>
    <scope>IDENTIFICATION</scope>
    <source>
        <tissue evidence="9">Blood</tissue>
    </source>
</reference>
<accession>A0AA97JBG0</accession>
<dbReference type="KEGG" id="emc:129329025"/>
<keyword evidence="4 6" id="KW-1133">Transmembrane helix</keyword>
<dbReference type="GO" id="GO:0008381">
    <property type="term" value="F:mechanosensitive monoatomic ion channel activity"/>
    <property type="evidence" value="ECO:0007669"/>
    <property type="project" value="TreeGrafter"/>
</dbReference>
<comment type="similarity">
    <text evidence="2 6">Belongs to the TMC family.</text>
</comment>
<dbReference type="InterPro" id="IPR012496">
    <property type="entry name" value="TMC_dom"/>
</dbReference>
<dbReference type="Pfam" id="PF07810">
    <property type="entry name" value="TMC"/>
    <property type="match status" value="1"/>
</dbReference>
<evidence type="ECO:0000313" key="8">
    <source>
        <dbReference type="Proteomes" id="UP001190640"/>
    </source>
</evidence>
<dbReference type="PANTHER" id="PTHR23302">
    <property type="entry name" value="TRANSMEMBRANE CHANNEL-RELATED"/>
    <property type="match status" value="1"/>
</dbReference>
<gene>
    <name evidence="9" type="primary">TMC8</name>
</gene>
<feature type="transmembrane region" description="Helical" evidence="6">
    <location>
        <begin position="301"/>
        <end position="326"/>
    </location>
</feature>
<dbReference type="GO" id="GO:0005886">
    <property type="term" value="C:plasma membrane"/>
    <property type="evidence" value="ECO:0007669"/>
    <property type="project" value="InterPro"/>
</dbReference>
<dbReference type="InterPro" id="IPR038900">
    <property type="entry name" value="TMC"/>
</dbReference>
<feature type="transmembrane region" description="Helical" evidence="6">
    <location>
        <begin position="596"/>
        <end position="618"/>
    </location>
</feature>
<evidence type="ECO:0000256" key="1">
    <source>
        <dbReference type="ARBA" id="ARBA00004141"/>
    </source>
</evidence>
<dbReference type="Proteomes" id="UP001190640">
    <property type="component" value="Chromosome 4"/>
</dbReference>
<evidence type="ECO:0000259" key="7">
    <source>
        <dbReference type="Pfam" id="PF07810"/>
    </source>
</evidence>
<evidence type="ECO:0000256" key="6">
    <source>
        <dbReference type="RuleBase" id="RU310713"/>
    </source>
</evidence>
<feature type="domain" description="TMC" evidence="7">
    <location>
        <begin position="422"/>
        <end position="532"/>
    </location>
</feature>
<feature type="transmembrane region" description="Helical" evidence="6">
    <location>
        <begin position="346"/>
        <end position="365"/>
    </location>
</feature>
<dbReference type="RefSeq" id="XP_054834396.1">
    <property type="nucleotide sequence ID" value="XM_054978421.1"/>
</dbReference>
<evidence type="ECO:0000313" key="9">
    <source>
        <dbReference type="RefSeq" id="XP_054834396.1"/>
    </source>
</evidence>
<evidence type="ECO:0000256" key="5">
    <source>
        <dbReference type="ARBA" id="ARBA00023136"/>
    </source>
</evidence>
<protein>
    <recommendedName>
        <fullName evidence="6">Transmembrane channel-like protein</fullName>
    </recommendedName>
</protein>
<feature type="transmembrane region" description="Helical" evidence="6">
    <location>
        <begin position="434"/>
        <end position="452"/>
    </location>
</feature>
<keyword evidence="3 6" id="KW-0812">Transmembrane</keyword>
<proteinExistence type="inferred from homology"/>